<feature type="active site" description="Nucleophile" evidence="6">
    <location>
        <position position="888"/>
    </location>
</feature>
<dbReference type="GO" id="GO:0018104">
    <property type="term" value="P:peptidoglycan-protein cross-linking"/>
    <property type="evidence" value="ECO:0007669"/>
    <property type="project" value="TreeGrafter"/>
</dbReference>
<feature type="compositionally biased region" description="Acidic residues" evidence="7">
    <location>
        <begin position="94"/>
        <end position="109"/>
    </location>
</feature>
<evidence type="ECO:0000256" key="6">
    <source>
        <dbReference type="PROSITE-ProRule" id="PRU01373"/>
    </source>
</evidence>
<dbReference type="SMART" id="SM00728">
    <property type="entry name" value="ChW"/>
    <property type="match status" value="12"/>
</dbReference>
<dbReference type="Gene3D" id="2.40.440.10">
    <property type="entry name" value="L,D-transpeptidase catalytic domain-like"/>
    <property type="match status" value="1"/>
</dbReference>
<dbReference type="Pfam" id="PF03734">
    <property type="entry name" value="YkuD"/>
    <property type="match status" value="1"/>
</dbReference>
<feature type="domain" description="L,D-TPase catalytic" evidence="9">
    <location>
        <begin position="793"/>
        <end position="912"/>
    </location>
</feature>
<dbReference type="GO" id="GO:0071972">
    <property type="term" value="F:peptidoglycan L,D-transpeptidase activity"/>
    <property type="evidence" value="ECO:0007669"/>
    <property type="project" value="TreeGrafter"/>
</dbReference>
<evidence type="ECO:0000313" key="10">
    <source>
        <dbReference type="EMBL" id="RHC05656.1"/>
    </source>
</evidence>
<dbReference type="PROSITE" id="PS52029">
    <property type="entry name" value="LD_TPASE"/>
    <property type="match status" value="1"/>
</dbReference>
<keyword evidence="3 6" id="KW-0133">Cell shape</keyword>
<evidence type="ECO:0000256" key="5">
    <source>
        <dbReference type="ARBA" id="ARBA00023316"/>
    </source>
</evidence>
<dbReference type="InterPro" id="IPR006637">
    <property type="entry name" value="ChW"/>
</dbReference>
<dbReference type="PANTHER" id="PTHR30582:SF2">
    <property type="entry name" value="L,D-TRANSPEPTIDASE YCIB-RELATED"/>
    <property type="match status" value="1"/>
</dbReference>
<keyword evidence="8" id="KW-0472">Membrane</keyword>
<dbReference type="AlphaFoldDB" id="A0A413YJ02"/>
<comment type="pathway">
    <text evidence="1 6">Cell wall biogenesis; peptidoglycan biosynthesis.</text>
</comment>
<keyword evidence="2" id="KW-0808">Transferase</keyword>
<dbReference type="InterPro" id="IPR050979">
    <property type="entry name" value="LD-transpeptidase"/>
</dbReference>
<dbReference type="InterPro" id="IPR038063">
    <property type="entry name" value="Transpep_catalytic_dom"/>
</dbReference>
<keyword evidence="8" id="KW-1133">Transmembrane helix</keyword>
<dbReference type="UniPathway" id="UPA00219"/>
<dbReference type="Proteomes" id="UP000284742">
    <property type="component" value="Unassembled WGS sequence"/>
</dbReference>
<feature type="active site" description="Proton donor/acceptor" evidence="6">
    <location>
        <position position="865"/>
    </location>
</feature>
<feature type="transmembrane region" description="Helical" evidence="8">
    <location>
        <begin position="47"/>
        <end position="66"/>
    </location>
</feature>
<dbReference type="GO" id="GO:0071555">
    <property type="term" value="P:cell wall organization"/>
    <property type="evidence" value="ECO:0007669"/>
    <property type="project" value="UniProtKB-UniRule"/>
</dbReference>
<comment type="caution">
    <text evidence="10">The sequence shown here is derived from an EMBL/GenBank/DDBJ whole genome shotgun (WGS) entry which is preliminary data.</text>
</comment>
<dbReference type="GO" id="GO:0008360">
    <property type="term" value="P:regulation of cell shape"/>
    <property type="evidence" value="ECO:0007669"/>
    <property type="project" value="UniProtKB-UniRule"/>
</dbReference>
<keyword evidence="8" id="KW-0812">Transmembrane</keyword>
<reference evidence="10 11" key="1">
    <citation type="submission" date="2018-08" db="EMBL/GenBank/DDBJ databases">
        <title>A genome reference for cultivated species of the human gut microbiota.</title>
        <authorList>
            <person name="Zou Y."/>
            <person name="Xue W."/>
            <person name="Luo G."/>
        </authorList>
    </citation>
    <scope>NUCLEOTIDE SEQUENCE [LARGE SCALE GENOMIC DNA]</scope>
    <source>
        <strain evidence="10 11">AM37-5</strain>
    </source>
</reference>
<keyword evidence="4 6" id="KW-0573">Peptidoglycan synthesis</keyword>
<name>A0A413YJ02_9FIRM</name>
<organism evidence="10 11">
    <name type="scientific">Dorea formicigenerans</name>
    <dbReference type="NCBI Taxonomy" id="39486"/>
    <lineage>
        <taxon>Bacteria</taxon>
        <taxon>Bacillati</taxon>
        <taxon>Bacillota</taxon>
        <taxon>Clostridia</taxon>
        <taxon>Lachnospirales</taxon>
        <taxon>Lachnospiraceae</taxon>
        <taxon>Dorea</taxon>
    </lineage>
</organism>
<evidence type="ECO:0000256" key="7">
    <source>
        <dbReference type="SAM" id="MobiDB-lite"/>
    </source>
</evidence>
<dbReference type="InterPro" id="IPR005490">
    <property type="entry name" value="LD_TPept_cat_dom"/>
</dbReference>
<evidence type="ECO:0000256" key="1">
    <source>
        <dbReference type="ARBA" id="ARBA00004752"/>
    </source>
</evidence>
<dbReference type="CDD" id="cd16913">
    <property type="entry name" value="YkuD_like"/>
    <property type="match status" value="1"/>
</dbReference>
<keyword evidence="5 6" id="KW-0961">Cell wall biogenesis/degradation</keyword>
<evidence type="ECO:0000256" key="2">
    <source>
        <dbReference type="ARBA" id="ARBA00022679"/>
    </source>
</evidence>
<gene>
    <name evidence="10" type="ORF">DW860_11715</name>
</gene>
<evidence type="ECO:0000256" key="3">
    <source>
        <dbReference type="ARBA" id="ARBA00022960"/>
    </source>
</evidence>
<dbReference type="SUPFAM" id="SSF141523">
    <property type="entry name" value="L,D-transpeptidase catalytic domain-like"/>
    <property type="match status" value="1"/>
</dbReference>
<dbReference type="Pfam" id="PF07538">
    <property type="entry name" value="ChW"/>
    <property type="match status" value="10"/>
</dbReference>
<evidence type="ECO:0000256" key="4">
    <source>
        <dbReference type="ARBA" id="ARBA00022984"/>
    </source>
</evidence>
<sequence length="913" mass="101333">MGTYGSWICILFISRCPVWSIRCDDNYFFYKRKRRREMKNKRKAKRILTGLLALQLVFFVGVGTYVQNVYAEETVKSQTEEKEYPEQNDKNQVEEDSTEIENNQDEGILEDFSQQEKQTVIVEENRDDENQQLLENEPVEMELQEPVLTYKTHVSSIGWQKSVTNGEVAGTTGRALSVEALQMDLEMPDNIEGGIEYAAHVSDIGWQKSVTNGEVAGTTGKAKFIEALKINLTGEITATYDIYYRVHSSDIGWLGWAKNGEYAGSTGYAKAVEAVEIRICKKDAEDKPVQDQKSYKAETNWGRVIYQAHMQDVGWMSNVIDGDSAGLPDGSKDLQALRVTVADDLKEYGQISGSVIYQAHVEDIGWQDEVKDGQIAGTVGKNKQIEAVRVKLTEQLAQTYDIYYRVNVEGKGWLDWTVNGGDAGSTGLDLAVRGIEIKICAKDGEEHPEVGTRALVTSDNFGNIVYQAHVQKIGWEKQVADGETAGTVGKGLAMEGLRIGYQGFGENPITEGSVIYQAHVSNVGWQSEVSDNQLAGTEGKNQQIEAVKIRLSGALDEKYDIYYRAHIANYGWLSWTKNGETAGSTGYGCAMEGIEIKLYPKNSADVPETGRSALTREDIPKIEGQVHVSGDGWKEAQNAEQLLGTTGQNKGIEAVALSVKSNENQYTGGIEYQAHVQDIGWQNWTSTGNIAGTTGQGKHIEAMRIKLTGEVAKYADVYYRMHVANFGWLGWAKNGQDAGTSGYGYQVEAIQIKLVPKNTAAPGSTSNAFKKAPPRVENEMQARANFYSSSTPYLILVNRSTHKVGVFRGWQGSWQNVFYWDCSDGAPSTPTVEGIFTVGIRGYYFDSGASRCYWYTQFRGNYLFHSVLYNKNGTLRDGRLGMPLSHGCVRLDINNAKWIYDNIPSGTTVVVYH</sequence>
<protein>
    <recommendedName>
        <fullName evidence="9">L,D-TPase catalytic domain-containing protein</fullName>
    </recommendedName>
</protein>
<dbReference type="GO" id="GO:0005576">
    <property type="term" value="C:extracellular region"/>
    <property type="evidence" value="ECO:0007669"/>
    <property type="project" value="TreeGrafter"/>
</dbReference>
<dbReference type="EMBL" id="QSHK01000008">
    <property type="protein sequence ID" value="RHC05656.1"/>
    <property type="molecule type" value="Genomic_DNA"/>
</dbReference>
<dbReference type="PANTHER" id="PTHR30582">
    <property type="entry name" value="L,D-TRANSPEPTIDASE"/>
    <property type="match status" value="1"/>
</dbReference>
<evidence type="ECO:0000313" key="11">
    <source>
        <dbReference type="Proteomes" id="UP000284742"/>
    </source>
</evidence>
<evidence type="ECO:0000256" key="8">
    <source>
        <dbReference type="SAM" id="Phobius"/>
    </source>
</evidence>
<accession>A0A413YJ02</accession>
<proteinExistence type="predicted"/>
<feature type="compositionally biased region" description="Basic and acidic residues" evidence="7">
    <location>
        <begin position="76"/>
        <end position="93"/>
    </location>
</feature>
<evidence type="ECO:0000259" key="9">
    <source>
        <dbReference type="PROSITE" id="PS52029"/>
    </source>
</evidence>
<dbReference type="GO" id="GO:0016740">
    <property type="term" value="F:transferase activity"/>
    <property type="evidence" value="ECO:0007669"/>
    <property type="project" value="UniProtKB-KW"/>
</dbReference>
<feature type="region of interest" description="Disordered" evidence="7">
    <location>
        <begin position="76"/>
        <end position="109"/>
    </location>
</feature>